<feature type="region of interest" description="Disordered" evidence="1">
    <location>
        <begin position="78"/>
        <end position="99"/>
    </location>
</feature>
<sequence>MACDGHRMATASPNAGRPELERILADSTTSTVAAEPPGSGRPTHSLRYWATMPVILAATFMVALDFFIVLTRRLGRHRPGGDDGRFDPHLTHGRPDRHHARLGCPRSGLRDVRAGMGFVLAPLTNTVLAGADPRHAGRHPACWSPPSRSGVRWAWRPSA</sequence>
<keyword evidence="2" id="KW-0812">Transmembrane</keyword>
<dbReference type="HOGENOM" id="CLU_1659509_0_0_11"/>
<reference evidence="4" key="1">
    <citation type="journal article" date="2007" name="Proc. Natl. Acad. Sci. U.S.A.">
        <title>Genome sequencing reveals complex secondary metabolome in the marine actinomycete Salinispora tropica.</title>
        <authorList>
            <person name="Udwary D.W."/>
            <person name="Zeigler L."/>
            <person name="Asolkar R.N."/>
            <person name="Singan V."/>
            <person name="Lapidus A."/>
            <person name="Fenical W."/>
            <person name="Jensen P.R."/>
            <person name="Moore B.S."/>
        </authorList>
    </citation>
    <scope>NUCLEOTIDE SEQUENCE [LARGE SCALE GENOMIC DNA]</scope>
    <source>
        <strain evidence="4">ATCC BAA-916 / DSM 44818 / CNB-440</strain>
    </source>
</reference>
<feature type="transmembrane region" description="Helical" evidence="2">
    <location>
        <begin position="48"/>
        <end position="70"/>
    </location>
</feature>
<evidence type="ECO:0000313" key="3">
    <source>
        <dbReference type="EMBL" id="ABP54194.1"/>
    </source>
</evidence>
<evidence type="ECO:0000313" key="4">
    <source>
        <dbReference type="Proteomes" id="UP000000235"/>
    </source>
</evidence>
<proteinExistence type="predicted"/>
<gene>
    <name evidence="3" type="ordered locus">Strop_1730</name>
</gene>
<dbReference type="AlphaFoldDB" id="A4X5P4"/>
<keyword evidence="2" id="KW-0472">Membrane</keyword>
<feature type="compositionally biased region" description="Basic and acidic residues" evidence="1">
    <location>
        <begin position="79"/>
        <end position="94"/>
    </location>
</feature>
<keyword evidence="2" id="KW-1133">Transmembrane helix</keyword>
<dbReference type="KEGG" id="stp:Strop_1730"/>
<keyword evidence="4" id="KW-1185">Reference proteome</keyword>
<accession>A4X5P4</accession>
<organism evidence="3 4">
    <name type="scientific">Salinispora tropica (strain ATCC BAA-916 / DSM 44818 / JCM 13857 / NBRC 105044 / CNB-440)</name>
    <dbReference type="NCBI Taxonomy" id="369723"/>
    <lineage>
        <taxon>Bacteria</taxon>
        <taxon>Bacillati</taxon>
        <taxon>Actinomycetota</taxon>
        <taxon>Actinomycetes</taxon>
        <taxon>Micromonosporales</taxon>
        <taxon>Micromonosporaceae</taxon>
        <taxon>Salinispora</taxon>
    </lineage>
</organism>
<dbReference type="STRING" id="369723.Strop_1730"/>
<evidence type="ECO:0000256" key="1">
    <source>
        <dbReference type="SAM" id="MobiDB-lite"/>
    </source>
</evidence>
<dbReference type="EMBL" id="CP000667">
    <property type="protein sequence ID" value="ABP54194.1"/>
    <property type="molecule type" value="Genomic_DNA"/>
</dbReference>
<evidence type="ECO:0000256" key="2">
    <source>
        <dbReference type="SAM" id="Phobius"/>
    </source>
</evidence>
<dbReference type="Proteomes" id="UP000000235">
    <property type="component" value="Chromosome"/>
</dbReference>
<protein>
    <submittedName>
        <fullName evidence="3">Uncharacterized protein</fullName>
    </submittedName>
</protein>
<name>A4X5P4_SALTO</name>